<name>A0A1F7FLK7_UNCRA</name>
<evidence type="ECO:0000256" key="2">
    <source>
        <dbReference type="ARBA" id="ARBA00022500"/>
    </source>
</evidence>
<dbReference type="EC" id="3.1.1.61" evidence="5"/>
<evidence type="ECO:0000256" key="7">
    <source>
        <dbReference type="PROSITE-ProRule" id="PRU00169"/>
    </source>
</evidence>
<dbReference type="SUPFAM" id="SSF52172">
    <property type="entry name" value="CheY-like"/>
    <property type="match status" value="1"/>
</dbReference>
<feature type="active site" evidence="5 6">
    <location>
        <position position="175"/>
    </location>
</feature>
<dbReference type="NCBIfam" id="NF001965">
    <property type="entry name" value="PRK00742.1"/>
    <property type="match status" value="1"/>
</dbReference>
<reference evidence="10 11" key="1">
    <citation type="journal article" date="2016" name="Nat. Commun.">
        <title>Thousands of microbial genomes shed light on interconnected biogeochemical processes in an aquifer system.</title>
        <authorList>
            <person name="Anantharaman K."/>
            <person name="Brown C.T."/>
            <person name="Hug L.A."/>
            <person name="Sharon I."/>
            <person name="Castelle C.J."/>
            <person name="Probst A.J."/>
            <person name="Thomas B.C."/>
            <person name="Singh A."/>
            <person name="Wilkins M.J."/>
            <person name="Karaoz U."/>
            <person name="Brodie E.L."/>
            <person name="Williams K.H."/>
            <person name="Hubbard S.S."/>
            <person name="Banfield J.F."/>
        </authorList>
    </citation>
    <scope>NUCLEOTIDE SEQUENCE [LARGE SCALE GENOMIC DNA]</scope>
</reference>
<dbReference type="InterPro" id="IPR008248">
    <property type="entry name" value="CheB-like"/>
</dbReference>
<dbReference type="Pfam" id="PF01339">
    <property type="entry name" value="CheB_methylest"/>
    <property type="match status" value="1"/>
</dbReference>
<dbReference type="EMBL" id="MFYX01000004">
    <property type="protein sequence ID" value="OGK07538.1"/>
    <property type="molecule type" value="Genomic_DNA"/>
</dbReference>
<keyword evidence="3 5" id="KW-0378">Hydrolase</keyword>
<dbReference type="GO" id="GO:0050568">
    <property type="term" value="F:protein-glutamine glutaminase activity"/>
    <property type="evidence" value="ECO:0007669"/>
    <property type="project" value="UniProtKB-UniRule"/>
</dbReference>
<feature type="modified residue" description="4-aspartylphosphate" evidence="5 7">
    <location>
        <position position="57"/>
    </location>
</feature>
<comment type="domain">
    <text evidence="5">Contains a C-terminal catalytic domain, and an N-terminal region which modulates catalytic activity.</text>
</comment>
<dbReference type="SMART" id="SM00448">
    <property type="entry name" value="REC"/>
    <property type="match status" value="1"/>
</dbReference>
<dbReference type="PIRSF" id="PIRSF000876">
    <property type="entry name" value="RR_chemtxs_CheB"/>
    <property type="match status" value="1"/>
</dbReference>
<dbReference type="InterPro" id="IPR035909">
    <property type="entry name" value="CheB_C"/>
</dbReference>
<dbReference type="GO" id="GO:0008984">
    <property type="term" value="F:protein-glutamate methylesterase activity"/>
    <property type="evidence" value="ECO:0007669"/>
    <property type="project" value="UniProtKB-UniRule"/>
</dbReference>
<evidence type="ECO:0000259" key="9">
    <source>
        <dbReference type="PROSITE" id="PS50122"/>
    </source>
</evidence>
<comment type="catalytic activity">
    <reaction evidence="4 5">
        <text>[protein]-L-glutamate 5-O-methyl ester + H2O = L-glutamyl-[protein] + methanol + H(+)</text>
        <dbReference type="Rhea" id="RHEA:23236"/>
        <dbReference type="Rhea" id="RHEA-COMP:10208"/>
        <dbReference type="Rhea" id="RHEA-COMP:10311"/>
        <dbReference type="ChEBI" id="CHEBI:15377"/>
        <dbReference type="ChEBI" id="CHEBI:15378"/>
        <dbReference type="ChEBI" id="CHEBI:17790"/>
        <dbReference type="ChEBI" id="CHEBI:29973"/>
        <dbReference type="ChEBI" id="CHEBI:82795"/>
        <dbReference type="EC" id="3.1.1.61"/>
    </reaction>
</comment>
<feature type="active site" evidence="5 6">
    <location>
        <position position="297"/>
    </location>
</feature>
<protein>
    <recommendedName>
        <fullName evidence="5">Protein-glutamate methylesterase/protein-glutamine glutaminase</fullName>
        <ecNumber evidence="5">3.1.1.61</ecNumber>
        <ecNumber evidence="5">3.5.1.44</ecNumber>
    </recommendedName>
</protein>
<evidence type="ECO:0000259" key="8">
    <source>
        <dbReference type="PROSITE" id="PS50110"/>
    </source>
</evidence>
<evidence type="ECO:0000313" key="10">
    <source>
        <dbReference type="EMBL" id="OGK07538.1"/>
    </source>
</evidence>
<keyword evidence="1 5" id="KW-0963">Cytoplasm</keyword>
<dbReference type="SUPFAM" id="SSF52738">
    <property type="entry name" value="Methylesterase CheB, C-terminal domain"/>
    <property type="match status" value="1"/>
</dbReference>
<dbReference type="PANTHER" id="PTHR42872:SF6">
    <property type="entry name" value="PROTEIN-GLUTAMATE METHYLESTERASE_PROTEIN-GLUTAMINE GLUTAMINASE"/>
    <property type="match status" value="1"/>
</dbReference>
<dbReference type="CDD" id="cd17541">
    <property type="entry name" value="REC_CheB-like"/>
    <property type="match status" value="1"/>
</dbReference>
<comment type="caution">
    <text evidence="10">The sequence shown here is derived from an EMBL/GenBank/DDBJ whole genome shotgun (WGS) entry which is preliminary data.</text>
</comment>
<dbReference type="NCBIfam" id="NF009206">
    <property type="entry name" value="PRK12555.1"/>
    <property type="match status" value="1"/>
</dbReference>
<dbReference type="Gene3D" id="3.40.50.2300">
    <property type="match status" value="1"/>
</dbReference>
<evidence type="ECO:0000256" key="1">
    <source>
        <dbReference type="ARBA" id="ARBA00022490"/>
    </source>
</evidence>
<dbReference type="GO" id="GO:0000156">
    <property type="term" value="F:phosphorelay response regulator activity"/>
    <property type="evidence" value="ECO:0007669"/>
    <property type="project" value="InterPro"/>
</dbReference>
<gene>
    <name evidence="5" type="primary">cheB</name>
    <name evidence="10" type="ORF">A2519_01635</name>
</gene>
<dbReference type="GO" id="GO:0006935">
    <property type="term" value="P:chemotaxis"/>
    <property type="evidence" value="ECO:0007669"/>
    <property type="project" value="UniProtKB-UniRule"/>
</dbReference>
<sequence length="353" mass="37592">MADNVKVLIIDDSAVVRSALAQRLGAVPGIEIVGTALDPFIARDKILVLKPDVVTLDIEMPRMDGLTFLEKLMMYYPIPVIVISSLAPEGSASYFKALELGALEVISKPDSAFGQSIETQVMLIAEKIKIAAKTNMEARRAVAGISGTLSSAGKKKASSKAMVETTDKIVAIGASTGGTQTFRTILSQLPADGPPMILVQHMPPIFTRTYAESLNESSNMEVKEAEEGDSLRQGLLLIAPGNYHILLRRSGARYFVTLNQRPPVCHVRPSVDVLFMSVAEYAGKNAVGVVLTGMGSDGARGLLEMKQAGAATIVQDEATSIVWGMPKAAYDIGACGSLTSLDRIAQEISIKAK</sequence>
<keyword evidence="2 5" id="KW-0145">Chemotaxis</keyword>
<dbReference type="PANTHER" id="PTHR42872">
    <property type="entry name" value="PROTEIN-GLUTAMATE METHYLESTERASE/PROTEIN-GLUTAMINE GLUTAMINASE"/>
    <property type="match status" value="1"/>
</dbReference>
<evidence type="ECO:0000256" key="3">
    <source>
        <dbReference type="ARBA" id="ARBA00022801"/>
    </source>
</evidence>
<comment type="function">
    <text evidence="5">Involved in chemotaxis. Part of a chemotaxis signal transduction system that modulates chemotaxis in response to various stimuli. Catalyzes the demethylation of specific methylglutamate residues introduced into the chemoreceptors (methyl-accepting chemotaxis proteins or MCP) by CheR. Also mediates the irreversible deamidation of specific glutamine residues to glutamic acid.</text>
</comment>
<evidence type="ECO:0000256" key="6">
    <source>
        <dbReference type="PROSITE-ProRule" id="PRU00050"/>
    </source>
</evidence>
<dbReference type="CDD" id="cd16432">
    <property type="entry name" value="CheB_Rec"/>
    <property type="match status" value="1"/>
</dbReference>
<comment type="catalytic activity">
    <reaction evidence="5">
        <text>L-glutaminyl-[protein] + H2O = L-glutamyl-[protein] + NH4(+)</text>
        <dbReference type="Rhea" id="RHEA:16441"/>
        <dbReference type="Rhea" id="RHEA-COMP:10207"/>
        <dbReference type="Rhea" id="RHEA-COMP:10208"/>
        <dbReference type="ChEBI" id="CHEBI:15377"/>
        <dbReference type="ChEBI" id="CHEBI:28938"/>
        <dbReference type="ChEBI" id="CHEBI:29973"/>
        <dbReference type="ChEBI" id="CHEBI:30011"/>
        <dbReference type="EC" id="3.5.1.44"/>
    </reaction>
</comment>
<dbReference type="GO" id="GO:0005737">
    <property type="term" value="C:cytoplasm"/>
    <property type="evidence" value="ECO:0007669"/>
    <property type="project" value="UniProtKB-SubCell"/>
</dbReference>
<dbReference type="Gene3D" id="3.40.50.180">
    <property type="entry name" value="Methylesterase CheB, C-terminal domain"/>
    <property type="match status" value="1"/>
</dbReference>
<dbReference type="Pfam" id="PF00072">
    <property type="entry name" value="Response_reg"/>
    <property type="match status" value="1"/>
</dbReference>
<dbReference type="PROSITE" id="PS50122">
    <property type="entry name" value="CHEB"/>
    <property type="match status" value="1"/>
</dbReference>
<dbReference type="InterPro" id="IPR001789">
    <property type="entry name" value="Sig_transdc_resp-reg_receiver"/>
</dbReference>
<dbReference type="AlphaFoldDB" id="A0A1F7FLK7"/>
<feature type="active site" evidence="5 6">
    <location>
        <position position="201"/>
    </location>
</feature>
<feature type="domain" description="Response regulatory" evidence="8">
    <location>
        <begin position="6"/>
        <end position="123"/>
    </location>
</feature>
<organism evidence="10 11">
    <name type="scientific">Candidatus Raymondbacteria bacterium RIFOXYD12_FULL_49_13</name>
    <dbReference type="NCBI Taxonomy" id="1817890"/>
    <lineage>
        <taxon>Bacteria</taxon>
        <taxon>Raymondiibacteriota</taxon>
    </lineage>
</organism>
<evidence type="ECO:0000256" key="5">
    <source>
        <dbReference type="HAMAP-Rule" id="MF_00099"/>
    </source>
</evidence>
<dbReference type="Proteomes" id="UP000179243">
    <property type="component" value="Unassembled WGS sequence"/>
</dbReference>
<dbReference type="InterPro" id="IPR000673">
    <property type="entry name" value="Sig_transdc_resp-reg_Me-estase"/>
</dbReference>
<proteinExistence type="inferred from homology"/>
<feature type="domain" description="CheB-type methylesterase" evidence="9">
    <location>
        <begin position="163"/>
        <end position="353"/>
    </location>
</feature>
<dbReference type="EC" id="3.5.1.44" evidence="5"/>
<comment type="similarity">
    <text evidence="5">Belongs to the CheB family.</text>
</comment>
<dbReference type="HAMAP" id="MF_00099">
    <property type="entry name" value="CheB_chemtxs"/>
    <property type="match status" value="1"/>
</dbReference>
<accession>A0A1F7FLK7</accession>
<comment type="PTM">
    <text evidence="5">Phosphorylated by CheA. Phosphorylation of the N-terminal regulatory domain activates the methylesterase activity.</text>
</comment>
<keyword evidence="5 7" id="KW-0597">Phosphoprotein</keyword>
<evidence type="ECO:0000256" key="4">
    <source>
        <dbReference type="ARBA" id="ARBA00048267"/>
    </source>
</evidence>
<dbReference type="PROSITE" id="PS50110">
    <property type="entry name" value="RESPONSE_REGULATORY"/>
    <property type="match status" value="1"/>
</dbReference>
<evidence type="ECO:0000313" key="11">
    <source>
        <dbReference type="Proteomes" id="UP000179243"/>
    </source>
</evidence>
<comment type="subcellular location">
    <subcellularLocation>
        <location evidence="5">Cytoplasm</location>
    </subcellularLocation>
</comment>
<dbReference type="InterPro" id="IPR011006">
    <property type="entry name" value="CheY-like_superfamily"/>
</dbReference>